<dbReference type="OrthoDB" id="5344740at2"/>
<dbReference type="RefSeq" id="WP_155302143.1">
    <property type="nucleotide sequence ID" value="NZ_AP021875.1"/>
</dbReference>
<dbReference type="KEGG" id="dwd:DSCW_04090"/>
<dbReference type="AlphaFoldDB" id="A0A5K7YT29"/>
<sequence length="460" mass="53807">MNHPNTFSLSLQKQSDSGRIIDDHELNRAFTELKFRSLARQSNITKKRGYETLSLIFVFVLLPFLKRSLSSFCNGGYLQNYVQAHKDTFYRFLNNERFNWRKLVQLLASKIIAMSKEVPLKEKVLIADDSICPKSGKEIELVSYHFDHKVRRSILGNQYLQLGFHDGLHFFPIDGAFHTSSHRPNTDMRDIDKRTNGWKRRKEALSKKTDVLVQMLDRAWKSGIDASFVLFDSWFAHDDIVRRIVDVGYGVICRLKRNRVKYGYRGGAYTLKQLWQQIAKKQTVWIKDRTIKGVCLNVTLKKTGSVRVLFVSDGRKQWQALLCTDTDLEPSRILDYYARRWSIEVYFKDAKQMLYMGKEQSNTFDALIASQSLVMIRYLLLVYIQIKHGLNACVGPLFRQTSDNQSLWMFSRAVWDHVKELIFKSSDILSYRIEPDLLFHFIDIIEDLIAEQSRWVTAKL</sequence>
<evidence type="ECO:0000313" key="2">
    <source>
        <dbReference type="EMBL" id="BBO72992.1"/>
    </source>
</evidence>
<name>A0A5K7YT29_9BACT</name>
<proteinExistence type="predicted"/>
<evidence type="ECO:0000313" key="3">
    <source>
        <dbReference type="Proteomes" id="UP000427769"/>
    </source>
</evidence>
<dbReference type="Pfam" id="PF13546">
    <property type="entry name" value="DDE_5"/>
    <property type="match status" value="1"/>
</dbReference>
<protein>
    <recommendedName>
        <fullName evidence="1">Transposase IS701-like DDE domain-containing protein</fullName>
    </recommendedName>
</protein>
<dbReference type="InterPro" id="IPR038721">
    <property type="entry name" value="IS701-like_DDE_dom"/>
</dbReference>
<dbReference type="EMBL" id="AP021875">
    <property type="protein sequence ID" value="BBO72992.1"/>
    <property type="molecule type" value="Genomic_DNA"/>
</dbReference>
<feature type="domain" description="Transposase IS701-like DDE" evidence="1">
    <location>
        <begin position="83"/>
        <end position="262"/>
    </location>
</feature>
<reference evidence="2 3" key="1">
    <citation type="submission" date="2019-11" db="EMBL/GenBank/DDBJ databases">
        <title>Comparative genomics of hydrocarbon-degrading Desulfosarcina strains.</title>
        <authorList>
            <person name="Watanabe M."/>
            <person name="Kojima H."/>
            <person name="Fukui M."/>
        </authorList>
    </citation>
    <scope>NUCLEOTIDE SEQUENCE [LARGE SCALE GENOMIC DNA]</scope>
    <source>
        <strain evidence="2 3">PP31</strain>
    </source>
</reference>
<accession>A0A5K7YT29</accession>
<evidence type="ECO:0000259" key="1">
    <source>
        <dbReference type="Pfam" id="PF13546"/>
    </source>
</evidence>
<gene>
    <name evidence="2" type="ORF">DSCW_04090</name>
</gene>
<organism evidence="2 3">
    <name type="scientific">Desulfosarcina widdelii</name>
    <dbReference type="NCBI Taxonomy" id="947919"/>
    <lineage>
        <taxon>Bacteria</taxon>
        <taxon>Pseudomonadati</taxon>
        <taxon>Thermodesulfobacteriota</taxon>
        <taxon>Desulfobacteria</taxon>
        <taxon>Desulfobacterales</taxon>
        <taxon>Desulfosarcinaceae</taxon>
        <taxon>Desulfosarcina</taxon>
    </lineage>
</organism>
<keyword evidence="3" id="KW-1185">Reference proteome</keyword>
<dbReference type="Proteomes" id="UP000427769">
    <property type="component" value="Chromosome"/>
</dbReference>
<dbReference type="InterPro" id="IPR012337">
    <property type="entry name" value="RNaseH-like_sf"/>
</dbReference>
<dbReference type="SUPFAM" id="SSF53098">
    <property type="entry name" value="Ribonuclease H-like"/>
    <property type="match status" value="1"/>
</dbReference>